<accession>A0A2D3UQY9</accession>
<dbReference type="RefSeq" id="XP_023622711.1">
    <property type="nucleotide sequence ID" value="XM_023766943.1"/>
</dbReference>
<sequence length="322" mass="33924">MPNVLILGGSGLLGSAVSQALLRTGLHTVFAQTRSTSKVLTLQASEVAPLVFPLSDAEALTAALQDNDIDVVIDASQGYAETSAILSAIIAFSAARQAALKAENAVGPKLGFVYTSGIMVHGTPSKFVSDLSPVGNSLASAPPANMVGWRPAVEQAILAAREHLDVVIMRPGMLYGRSAWNFGPFWGPVAAAKAMGAEAVKVKAGKEARFGLVHVDDAAESYTKAVSKIDNVGNWPIFDVVTENINLAAILEETIRSLGLTANVEFEGTGGDVLMEALGLRANGSASRARSVLGWEARRRDFLLNVGGYYRAWEAAQGMENR</sequence>
<dbReference type="SUPFAM" id="SSF51735">
    <property type="entry name" value="NAD(P)-binding Rossmann-fold domains"/>
    <property type="match status" value="1"/>
</dbReference>
<dbReference type="AlphaFoldDB" id="A0A2D3UQY9"/>
<feature type="domain" description="NAD-dependent epimerase/dehydratase" evidence="1">
    <location>
        <begin position="4"/>
        <end position="233"/>
    </location>
</feature>
<protein>
    <recommendedName>
        <fullName evidence="1">NAD-dependent epimerase/dehydratase domain-containing protein</fullName>
    </recommendedName>
</protein>
<evidence type="ECO:0000259" key="1">
    <source>
        <dbReference type="Pfam" id="PF01370"/>
    </source>
</evidence>
<dbReference type="InterPro" id="IPR001509">
    <property type="entry name" value="Epimerase_deHydtase"/>
</dbReference>
<keyword evidence="3" id="KW-1185">Reference proteome</keyword>
<name>A0A2D3UQY9_9PEZI</name>
<gene>
    <name evidence="2" type="ORF">RCC_01649</name>
</gene>
<dbReference type="InterPro" id="IPR051783">
    <property type="entry name" value="NAD(P)-dependent_oxidoreduct"/>
</dbReference>
<reference evidence="2 3" key="1">
    <citation type="submission" date="2016-03" db="EMBL/GenBank/DDBJ databases">
        <authorList>
            <person name="Ploux O."/>
        </authorList>
    </citation>
    <scope>NUCLEOTIDE SEQUENCE [LARGE SCALE GENOMIC DNA]</scope>
    <source>
        <strain evidence="2 3">URUG2</strain>
    </source>
</reference>
<dbReference type="PANTHER" id="PTHR48079:SF3">
    <property type="entry name" value="NAD-DEPENDENT EPIMERASE_DEHYDRATASE DOMAIN-CONTAINING PROTEIN"/>
    <property type="match status" value="1"/>
</dbReference>
<dbReference type="InterPro" id="IPR036291">
    <property type="entry name" value="NAD(P)-bd_dom_sf"/>
</dbReference>
<dbReference type="Gene3D" id="3.40.50.720">
    <property type="entry name" value="NAD(P)-binding Rossmann-like Domain"/>
    <property type="match status" value="1"/>
</dbReference>
<dbReference type="Proteomes" id="UP000225277">
    <property type="component" value="Unassembled WGS sequence"/>
</dbReference>
<dbReference type="GO" id="GO:0005737">
    <property type="term" value="C:cytoplasm"/>
    <property type="evidence" value="ECO:0007669"/>
    <property type="project" value="TreeGrafter"/>
</dbReference>
<dbReference type="GeneID" id="35596887"/>
<organism evidence="2 3">
    <name type="scientific">Ramularia collo-cygni</name>
    <dbReference type="NCBI Taxonomy" id="112498"/>
    <lineage>
        <taxon>Eukaryota</taxon>
        <taxon>Fungi</taxon>
        <taxon>Dikarya</taxon>
        <taxon>Ascomycota</taxon>
        <taxon>Pezizomycotina</taxon>
        <taxon>Dothideomycetes</taxon>
        <taxon>Dothideomycetidae</taxon>
        <taxon>Mycosphaerellales</taxon>
        <taxon>Mycosphaerellaceae</taxon>
        <taxon>Ramularia</taxon>
    </lineage>
</organism>
<proteinExistence type="predicted"/>
<dbReference type="PANTHER" id="PTHR48079">
    <property type="entry name" value="PROTEIN YEEZ"/>
    <property type="match status" value="1"/>
</dbReference>
<evidence type="ECO:0000313" key="3">
    <source>
        <dbReference type="Proteomes" id="UP000225277"/>
    </source>
</evidence>
<dbReference type="EMBL" id="FJUY01000002">
    <property type="protein sequence ID" value="CZT15815.1"/>
    <property type="molecule type" value="Genomic_DNA"/>
</dbReference>
<dbReference type="OrthoDB" id="10000533at2759"/>
<evidence type="ECO:0000313" key="2">
    <source>
        <dbReference type="EMBL" id="CZT15815.1"/>
    </source>
</evidence>
<dbReference type="Pfam" id="PF01370">
    <property type="entry name" value="Epimerase"/>
    <property type="match status" value="1"/>
</dbReference>
<dbReference type="GO" id="GO:0004029">
    <property type="term" value="F:aldehyde dehydrogenase (NAD+) activity"/>
    <property type="evidence" value="ECO:0007669"/>
    <property type="project" value="TreeGrafter"/>
</dbReference>
<dbReference type="STRING" id="112498.A0A2D3UQY9"/>